<dbReference type="RefSeq" id="WP_111284317.1">
    <property type="nucleotide sequence ID" value="NZ_CP147988.1"/>
</dbReference>
<protein>
    <submittedName>
        <fullName evidence="1">Glycosyltransferase</fullName>
        <ecNumber evidence="1">2.4.-.-</ecNumber>
    </submittedName>
</protein>
<reference evidence="1 2" key="1">
    <citation type="submission" date="2024-02" db="EMBL/GenBank/DDBJ databases">
        <title>complete genome of Flavobacterium ginsenosidimutans Str. YTB16.</title>
        <authorList>
            <person name="Wang Q."/>
        </authorList>
    </citation>
    <scope>NUCLEOTIDE SEQUENCE [LARGE SCALE GENOMIC DNA]</scope>
    <source>
        <strain evidence="1 2">YTB16</strain>
    </source>
</reference>
<name>A0ABZ2QK50_9FLAO</name>
<dbReference type="Gene3D" id="3.40.50.2000">
    <property type="entry name" value="Glycogen Phosphorylase B"/>
    <property type="match status" value="1"/>
</dbReference>
<keyword evidence="1" id="KW-0808">Transferase</keyword>
<keyword evidence="1" id="KW-0328">Glycosyltransferase</keyword>
<sequence length="377" mass="43106">MKVIIIASFFPYPAHFGGAFDVLERIKGIKSLGHDIDLICTCKESPLKEDIEYMKQFVNEIIIVPRKNKISNLLLKKPLQVVSRKSLKAIPLKGIYDFAILESESVGMILENGSFKANHIIVRVHNNESNYFYQLAKSSKKYIDKVYYYFEAFKFKSYSEAVFKRADKLWFISNKEINANPILKNKSIHLPTAINDGFVEQELSNKNVLFIGALFMPNNLEAIIWYLQNVHILLGNEKNYKLIVAGSTGDFEPKRYLDIFKNYSNVEVRLNQEDLADCYSESTIFINPMLHGAGVKLKSINAIRNGLLLISSDVGAEGTGLIENEMYLKANSPQDFLNAILKAFDMKIEEKQTMIKKAQEFLNTNNYLSILKKELKK</sequence>
<organism evidence="1 2">
    <name type="scientific">Flavobacterium ginsenosidimutans</name>
    <dbReference type="NCBI Taxonomy" id="687844"/>
    <lineage>
        <taxon>Bacteria</taxon>
        <taxon>Pseudomonadati</taxon>
        <taxon>Bacteroidota</taxon>
        <taxon>Flavobacteriia</taxon>
        <taxon>Flavobacteriales</taxon>
        <taxon>Flavobacteriaceae</taxon>
        <taxon>Flavobacterium</taxon>
    </lineage>
</organism>
<dbReference type="EC" id="2.4.-.-" evidence="1"/>
<accession>A0ABZ2QK50</accession>
<evidence type="ECO:0000313" key="1">
    <source>
        <dbReference type="EMBL" id="WXK51936.1"/>
    </source>
</evidence>
<dbReference type="SUPFAM" id="SSF53756">
    <property type="entry name" value="UDP-Glycosyltransferase/glycogen phosphorylase"/>
    <property type="match status" value="1"/>
</dbReference>
<dbReference type="EMBL" id="CP147988">
    <property type="protein sequence ID" value="WXK51936.1"/>
    <property type="molecule type" value="Genomic_DNA"/>
</dbReference>
<keyword evidence="2" id="KW-1185">Reference proteome</keyword>
<evidence type="ECO:0000313" key="2">
    <source>
        <dbReference type="Proteomes" id="UP001447857"/>
    </source>
</evidence>
<gene>
    <name evidence="1" type="ORF">V6624_09865</name>
</gene>
<dbReference type="GO" id="GO:0016757">
    <property type="term" value="F:glycosyltransferase activity"/>
    <property type="evidence" value="ECO:0007669"/>
    <property type="project" value="UniProtKB-KW"/>
</dbReference>
<dbReference type="Proteomes" id="UP001447857">
    <property type="component" value="Chromosome"/>
</dbReference>
<dbReference type="Pfam" id="PF13692">
    <property type="entry name" value="Glyco_trans_1_4"/>
    <property type="match status" value="1"/>
</dbReference>
<proteinExistence type="predicted"/>